<evidence type="ECO:0000259" key="4">
    <source>
        <dbReference type="Pfam" id="PF10145"/>
    </source>
</evidence>
<comment type="caution">
    <text evidence="5">The sequence shown here is derived from an EMBL/GenBank/DDBJ whole genome shotgun (WGS) entry which is preliminary data.</text>
</comment>
<feature type="transmembrane region" description="Helical" evidence="3">
    <location>
        <begin position="351"/>
        <end position="375"/>
    </location>
</feature>
<dbReference type="EMBL" id="JABEVU030000001">
    <property type="protein sequence ID" value="MDB0581387.1"/>
    <property type="molecule type" value="Genomic_DNA"/>
</dbReference>
<evidence type="ECO:0000256" key="1">
    <source>
        <dbReference type="ARBA" id="ARBA00022612"/>
    </source>
</evidence>
<dbReference type="PANTHER" id="PTHR37813:SF1">
    <property type="entry name" value="FELS-2 PROPHAGE PROTEIN"/>
    <property type="match status" value="1"/>
</dbReference>
<sequence length="1086" mass="114127">MASDGSVIIDAKLDDSKLDSGLSGIKGKLDSVGQSMEQTGKKLTQSVTLPVLALGTLGVKAFATFDDSMRKVEATMGDKLGGSAQEAKANITQLRDEAQRLGATTRYSADEAAAGMEKLALAGWDTNQIMQATEPMLSLAAAANMDLATAADIVTDTMSAYGMEADKAAAVTDVFAKASSSTNTDVDMLGQAMKYAGASANAAGMDLEQTVAILGTLADAGIKGSMGGTVLNAMLRDVKKSAEDGTIAIGDTAVAVYDAEGNMRDMTSILADVESATEGMSGAQKDAALSAIFGDEAMRGLNIVMESGTDKVKNLENELRNSSGTAKTMAETMEGGLGGAFRSLASAASGALITIGGILAPFVTTAVIGLTSLLTKFNELDPAMQSIAVAAAAIAAGVGPALIIFGRLLPVLTRLFSIKTALVGVMGMVKGAFLFLTGPIGITVAAILGLIAVFTYLWNTNEQFRTKVMAVWSAVQAFISTAISTVSSVVMSIWGAMVAWWGANQQSILTSAQGIWQSVYSTVSAIVSSVVSFVMQLWGQLVTFWSTHGQNLMTVTSTIFNAILAVVSAVAPLIKTVIQFAFQAIVFIVKAVWQNIQGVISGALNIILGLVGLFAAVFTGDFGAMWSAVKQIFSGAVQFLWNAVQLLLWGRLIKGVVAFAGLFRAGISSMWQSIQSLFFTSVYRIQGVFSSGFNALRSVATGFQNAFMTIIRAAWNIVRSIFTSGISIVRSIFSAGFRAIGSVASSIMNGIGNVIRIGWSLIRSIFTAGVNLVRNVFTAGFNLIRSVATSIMSGIGNVIRAGWNLIRNIFTTTISAIRNIVSSGFRAILNLATTIFRAVYNAIRSALSSAKSFISSTLSTIRSTFDRILNAISSAVRTGFNKVKTIMGDGIKAAYDKVVSFLSKFKEAGKNIVSSIADGIRNAVGLVTDAIGNVTEKVRDFLPFSPAKEGALRDIMKVNIAGSLAETIDKGAKAPLKAMNSLTGSLQKEIEHASEASSDAFNPSLLMPDVRTPNVVNGLTGEYAKKMQQITAGAQVMAGGPNINANHNYDAQVQVNVQGNVDRDGIAFTVNQSNGIDDSMRRGFDY</sequence>
<proteinExistence type="predicted"/>
<keyword evidence="2" id="KW-0175">Coiled coil</keyword>
<dbReference type="NCBIfam" id="TIGR01760">
    <property type="entry name" value="tape_meas_TP901"/>
    <property type="match status" value="1"/>
</dbReference>
<feature type="transmembrane region" description="Helical" evidence="3">
    <location>
        <begin position="605"/>
        <end position="626"/>
    </location>
</feature>
<reference evidence="6" key="1">
    <citation type="submission" date="2020-04" db="EMBL/GenBank/DDBJ databases">
        <title>Genome analysis and biological profiling of marine Cellulosimicrobium funkei MOSEL-ME6.</title>
        <authorList>
            <person name="Tanveer F."/>
            <person name="Xie Y."/>
            <person name="Shinwari Z.K."/>
        </authorList>
    </citation>
    <scope>NUCLEOTIDE SEQUENCE [LARGE SCALE GENOMIC DNA]</scope>
    <source>
        <strain evidence="6">MOSEL-ME25</strain>
    </source>
</reference>
<feature type="transmembrane region" description="Helical" evidence="3">
    <location>
        <begin position="646"/>
        <end position="667"/>
    </location>
</feature>
<dbReference type="Proteomes" id="UP000527860">
    <property type="component" value="Unassembled WGS sequence"/>
</dbReference>
<organism evidence="5 6">
    <name type="scientific">Salinicoccus roseus</name>
    <dbReference type="NCBI Taxonomy" id="45670"/>
    <lineage>
        <taxon>Bacteria</taxon>
        <taxon>Bacillati</taxon>
        <taxon>Bacillota</taxon>
        <taxon>Bacilli</taxon>
        <taxon>Bacillales</taxon>
        <taxon>Staphylococcaceae</taxon>
        <taxon>Salinicoccus</taxon>
    </lineage>
</organism>
<feature type="transmembrane region" description="Helical" evidence="3">
    <location>
        <begin position="515"/>
        <end position="539"/>
    </location>
</feature>
<feature type="transmembrane region" description="Helical" evidence="3">
    <location>
        <begin position="551"/>
        <end position="571"/>
    </location>
</feature>
<gene>
    <name evidence="5" type="ORF">F7P68_0012710</name>
</gene>
<dbReference type="RefSeq" id="WP_052443775.1">
    <property type="nucleotide sequence ID" value="NZ_JABEVU030000001.1"/>
</dbReference>
<feature type="domain" description="Phage tail tape measure protein" evidence="4">
    <location>
        <begin position="95"/>
        <end position="294"/>
    </location>
</feature>
<evidence type="ECO:0000256" key="3">
    <source>
        <dbReference type="SAM" id="Phobius"/>
    </source>
</evidence>
<keyword evidence="3" id="KW-0472">Membrane</keyword>
<feature type="transmembrane region" description="Helical" evidence="3">
    <location>
        <begin position="432"/>
        <end position="458"/>
    </location>
</feature>
<dbReference type="InterPro" id="IPR010090">
    <property type="entry name" value="Phage_tape_meas"/>
</dbReference>
<evidence type="ECO:0000256" key="2">
    <source>
        <dbReference type="SAM" id="Coils"/>
    </source>
</evidence>
<evidence type="ECO:0000313" key="6">
    <source>
        <dbReference type="Proteomes" id="UP000527860"/>
    </source>
</evidence>
<keyword evidence="1" id="KW-1188">Viral release from host cell</keyword>
<evidence type="ECO:0000313" key="5">
    <source>
        <dbReference type="EMBL" id="MDB0581387.1"/>
    </source>
</evidence>
<keyword evidence="6" id="KW-1185">Reference proteome</keyword>
<keyword evidence="3" id="KW-1133">Transmembrane helix</keyword>
<dbReference type="Gene3D" id="1.20.120.20">
    <property type="entry name" value="Apolipoprotein"/>
    <property type="match status" value="1"/>
</dbReference>
<accession>A0ABT4YKL2</accession>
<feature type="transmembrane region" description="Helical" evidence="3">
    <location>
        <begin position="387"/>
        <end position="412"/>
    </location>
</feature>
<feature type="transmembrane region" description="Helical" evidence="3">
    <location>
        <begin position="470"/>
        <end position="503"/>
    </location>
</feature>
<dbReference type="PANTHER" id="PTHR37813">
    <property type="entry name" value="FELS-2 PROPHAGE PROTEIN"/>
    <property type="match status" value="1"/>
</dbReference>
<name>A0ABT4YKL2_9STAP</name>
<protein>
    <submittedName>
        <fullName evidence="5">Phage tail tape measure protein</fullName>
    </submittedName>
</protein>
<keyword evidence="3" id="KW-0812">Transmembrane</keyword>
<reference evidence="5 6" key="2">
    <citation type="submission" date="2022-12" db="EMBL/GenBank/DDBJ databases">
        <title>Genome analysis and biological profiling of marine Salinicoccus roseus MOSEL-ME25.</title>
        <authorList>
            <person name="Mirza F.T."/>
            <person name="Xie Y."/>
            <person name="Shinwari Z.K."/>
        </authorList>
    </citation>
    <scope>NUCLEOTIDE SEQUENCE [LARGE SCALE GENOMIC DNA]</scope>
    <source>
        <strain evidence="5 6">MOSEL-ME25</strain>
    </source>
</reference>
<dbReference type="Pfam" id="PF10145">
    <property type="entry name" value="PhageMin_Tail"/>
    <property type="match status" value="1"/>
</dbReference>
<dbReference type="GeneID" id="77846470"/>
<feature type="coiled-coil region" evidence="2">
    <location>
        <begin position="298"/>
        <end position="332"/>
    </location>
</feature>